<sequence>YFSPLFLKPNTNITVDDLKDIEDYFKTFEIRNPYIKSPGPYFNFFNSTDYDRDGIIQVLSQNNWEVEKKTLNIEFNETIEPLQIPKDYRLEIRVKNKVFANRQLSRIKIFYY</sequence>
<proteinExistence type="predicted"/>
<protein>
    <submittedName>
        <fullName evidence="1">Uncharacterized protein</fullName>
    </submittedName>
</protein>
<name>X1C8V6_9ZZZZ</name>
<dbReference type="AlphaFoldDB" id="X1C8V6"/>
<evidence type="ECO:0000313" key="1">
    <source>
        <dbReference type="EMBL" id="GAG89727.1"/>
    </source>
</evidence>
<dbReference type="EMBL" id="BART01010624">
    <property type="protein sequence ID" value="GAG89727.1"/>
    <property type="molecule type" value="Genomic_DNA"/>
</dbReference>
<organism evidence="1">
    <name type="scientific">marine sediment metagenome</name>
    <dbReference type="NCBI Taxonomy" id="412755"/>
    <lineage>
        <taxon>unclassified sequences</taxon>
        <taxon>metagenomes</taxon>
        <taxon>ecological metagenomes</taxon>
    </lineage>
</organism>
<reference evidence="1" key="1">
    <citation type="journal article" date="2014" name="Front. Microbiol.">
        <title>High frequency of phylogenetically diverse reductive dehalogenase-homologous genes in deep subseafloor sedimentary metagenomes.</title>
        <authorList>
            <person name="Kawai M."/>
            <person name="Futagami T."/>
            <person name="Toyoda A."/>
            <person name="Takaki Y."/>
            <person name="Nishi S."/>
            <person name="Hori S."/>
            <person name="Arai W."/>
            <person name="Tsubouchi T."/>
            <person name="Morono Y."/>
            <person name="Uchiyama I."/>
            <person name="Ito T."/>
            <person name="Fujiyama A."/>
            <person name="Inagaki F."/>
            <person name="Takami H."/>
        </authorList>
    </citation>
    <scope>NUCLEOTIDE SEQUENCE</scope>
    <source>
        <strain evidence="1">Expedition CK06-06</strain>
    </source>
</reference>
<gene>
    <name evidence="1" type="ORF">S01H4_23014</name>
</gene>
<feature type="non-terminal residue" evidence="1">
    <location>
        <position position="1"/>
    </location>
</feature>
<comment type="caution">
    <text evidence="1">The sequence shown here is derived from an EMBL/GenBank/DDBJ whole genome shotgun (WGS) entry which is preliminary data.</text>
</comment>
<accession>X1C8V6</accession>